<feature type="non-terminal residue" evidence="2">
    <location>
        <position position="190"/>
    </location>
</feature>
<keyword evidence="3" id="KW-1185">Reference proteome</keyword>
<reference evidence="2 3" key="1">
    <citation type="journal article" date="2012" name="BMC Genomics">
        <title>Comparative genomics of the white-rot fungi, Phanerochaete carnosa and P. chrysosporium, to elucidate the genetic basis of the distinct wood types they colonize.</title>
        <authorList>
            <person name="Suzuki H."/>
            <person name="MacDonald J."/>
            <person name="Syed K."/>
            <person name="Salamov A."/>
            <person name="Hori C."/>
            <person name="Aerts A."/>
            <person name="Henrissat B."/>
            <person name="Wiebenga A."/>
            <person name="vanKuyk P.A."/>
            <person name="Barry K."/>
            <person name="Lindquist E."/>
            <person name="LaButti K."/>
            <person name="Lapidus A."/>
            <person name="Lucas S."/>
            <person name="Coutinho P."/>
            <person name="Gong Y."/>
            <person name="Samejima M."/>
            <person name="Mahadevan R."/>
            <person name="Abou-Zaid M."/>
            <person name="de Vries R.P."/>
            <person name="Igarashi K."/>
            <person name="Yadav J.S."/>
            <person name="Grigoriev I.V."/>
            <person name="Master E.R."/>
        </authorList>
    </citation>
    <scope>NUCLEOTIDE SEQUENCE [LARGE SCALE GENOMIC DNA]</scope>
    <source>
        <strain evidence="2 3">HHB-10118-sp</strain>
    </source>
</reference>
<dbReference type="Proteomes" id="UP000008370">
    <property type="component" value="Unassembled WGS sequence"/>
</dbReference>
<feature type="region of interest" description="Disordered" evidence="1">
    <location>
        <begin position="170"/>
        <end position="190"/>
    </location>
</feature>
<gene>
    <name evidence="2" type="ORF">PHACADRAFT_260384</name>
</gene>
<evidence type="ECO:0000313" key="3">
    <source>
        <dbReference type="Proteomes" id="UP000008370"/>
    </source>
</evidence>
<dbReference type="GeneID" id="18917721"/>
<protein>
    <submittedName>
        <fullName evidence="2">Uncharacterized protein</fullName>
    </submittedName>
</protein>
<accession>K5VQW8</accession>
<dbReference type="AlphaFoldDB" id="K5VQW8"/>
<evidence type="ECO:0000256" key="1">
    <source>
        <dbReference type="SAM" id="MobiDB-lite"/>
    </source>
</evidence>
<evidence type="ECO:0000313" key="2">
    <source>
        <dbReference type="EMBL" id="EKM53838.1"/>
    </source>
</evidence>
<sequence>MRYGRRSSGGVEGTSVARAVQANTSLGSTDLYFEYMCKEQQSPVEGLILPDTKSLRAYIRDGYPKWQQPISEDLDPAGGKLKTIYFIRGWLKTTIEWTAAAAASSGTRWKVSTHANTGVAATPGPVFSRCENLLLPIQRNQNFSQRTFVRCYAVKSRDLLRQRLEASARPARAPDLPGRGSDQIMSISDI</sequence>
<dbReference type="RefSeq" id="XP_007398515.1">
    <property type="nucleotide sequence ID" value="XM_007398453.1"/>
</dbReference>
<dbReference type="HOGENOM" id="CLU_1431249_0_0_1"/>
<proteinExistence type="predicted"/>
<name>K5VQW8_PHACS</name>
<dbReference type="KEGG" id="pco:PHACADRAFT_260384"/>
<dbReference type="InParanoid" id="K5VQW8"/>
<organism evidence="2 3">
    <name type="scientific">Phanerochaete carnosa (strain HHB-10118-sp)</name>
    <name type="common">White-rot fungus</name>
    <name type="synonym">Peniophora carnosa</name>
    <dbReference type="NCBI Taxonomy" id="650164"/>
    <lineage>
        <taxon>Eukaryota</taxon>
        <taxon>Fungi</taxon>
        <taxon>Dikarya</taxon>
        <taxon>Basidiomycota</taxon>
        <taxon>Agaricomycotina</taxon>
        <taxon>Agaricomycetes</taxon>
        <taxon>Polyporales</taxon>
        <taxon>Phanerochaetaceae</taxon>
        <taxon>Phanerochaete</taxon>
    </lineage>
</organism>
<dbReference type="EMBL" id="JH930474">
    <property type="protein sequence ID" value="EKM53838.1"/>
    <property type="molecule type" value="Genomic_DNA"/>
</dbReference>